<sequence>MSGLGHVVAHINILTILIYLFRYRCKAHGNNKRCSRKSSTFMSTSRSTEIPSSVLSPHVTAFYKPHVTTDTPFLSVTYTLDYVHGLQSENEVKLSDSILQAPLDVSGESPDLVIATKDVDSVTDAPQISALTYVSASTINEYAITTQMPNQVDNPDTDDPELTVIPNLNDQTYQNGSDDFEEKSEINTLNADNTNLISEKKYTRNRKNYRKRHKQVRKKYINQRKYKKRKSPSSGKNKRTPFKKKIPKRHRHRFSHKKSRRRDVCGNGCWPNISQVHNGIKEEVQRRHQRRFNKKNRRRAANARYKQSDIMQVQRQSKQWNSKYHPQNITFRPENIKIVPVQYMVNSTRSLYSTLSPPPFSSTSSLFFGETSPMTRSPKLSMNNLYKLHGMQQTGSELNESEEESHASEDTQRPSSENKTSVHRISDHSIKVKHTLYMERFLEAEPRNSYPVNYADWGIGPLRSP</sequence>
<evidence type="ECO:0000313" key="4">
    <source>
        <dbReference type="Proteomes" id="UP001381693"/>
    </source>
</evidence>
<comment type="caution">
    <text evidence="3">The sequence shown here is derived from an EMBL/GenBank/DDBJ whole genome shotgun (WGS) entry which is preliminary data.</text>
</comment>
<evidence type="ECO:0000256" key="2">
    <source>
        <dbReference type="SAM" id="SignalP"/>
    </source>
</evidence>
<accession>A0AAN8WUV5</accession>
<organism evidence="3 4">
    <name type="scientific">Halocaridina rubra</name>
    <name type="common">Hawaiian red shrimp</name>
    <dbReference type="NCBI Taxonomy" id="373956"/>
    <lineage>
        <taxon>Eukaryota</taxon>
        <taxon>Metazoa</taxon>
        <taxon>Ecdysozoa</taxon>
        <taxon>Arthropoda</taxon>
        <taxon>Crustacea</taxon>
        <taxon>Multicrustacea</taxon>
        <taxon>Malacostraca</taxon>
        <taxon>Eumalacostraca</taxon>
        <taxon>Eucarida</taxon>
        <taxon>Decapoda</taxon>
        <taxon>Pleocyemata</taxon>
        <taxon>Caridea</taxon>
        <taxon>Atyoidea</taxon>
        <taxon>Atyidae</taxon>
        <taxon>Halocaridina</taxon>
    </lineage>
</organism>
<protein>
    <submittedName>
        <fullName evidence="3">Uncharacterized protein</fullName>
    </submittedName>
</protein>
<gene>
    <name evidence="3" type="ORF">SK128_002398</name>
</gene>
<evidence type="ECO:0000256" key="1">
    <source>
        <dbReference type="SAM" id="MobiDB-lite"/>
    </source>
</evidence>
<feature type="region of interest" description="Disordered" evidence="1">
    <location>
        <begin position="392"/>
        <end position="425"/>
    </location>
</feature>
<feature type="region of interest" description="Disordered" evidence="1">
    <location>
        <begin position="197"/>
        <end position="263"/>
    </location>
</feature>
<dbReference type="AlphaFoldDB" id="A0AAN8WUV5"/>
<feature type="region of interest" description="Disordered" evidence="1">
    <location>
        <begin position="284"/>
        <end position="304"/>
    </location>
</feature>
<proteinExistence type="predicted"/>
<feature type="signal peptide" evidence="2">
    <location>
        <begin position="1"/>
        <end position="29"/>
    </location>
</feature>
<evidence type="ECO:0000313" key="3">
    <source>
        <dbReference type="EMBL" id="KAK7066799.1"/>
    </source>
</evidence>
<reference evidence="3 4" key="1">
    <citation type="submission" date="2023-11" db="EMBL/GenBank/DDBJ databases">
        <title>Halocaridina rubra genome assembly.</title>
        <authorList>
            <person name="Smith C."/>
        </authorList>
    </citation>
    <scope>NUCLEOTIDE SEQUENCE [LARGE SCALE GENOMIC DNA]</scope>
    <source>
        <strain evidence="3">EP-1</strain>
        <tissue evidence="3">Whole</tissue>
    </source>
</reference>
<name>A0AAN8WUV5_HALRR</name>
<dbReference type="Proteomes" id="UP001381693">
    <property type="component" value="Unassembled WGS sequence"/>
</dbReference>
<feature type="compositionally biased region" description="Basic residues" evidence="1">
    <location>
        <begin position="203"/>
        <end position="261"/>
    </location>
</feature>
<keyword evidence="2" id="KW-0732">Signal</keyword>
<keyword evidence="4" id="KW-1185">Reference proteome</keyword>
<dbReference type="EMBL" id="JAXCGZ010019017">
    <property type="protein sequence ID" value="KAK7066799.1"/>
    <property type="molecule type" value="Genomic_DNA"/>
</dbReference>
<feature type="chain" id="PRO_5042911820" evidence="2">
    <location>
        <begin position="30"/>
        <end position="465"/>
    </location>
</feature>
<feature type="compositionally biased region" description="Basic residues" evidence="1">
    <location>
        <begin position="287"/>
        <end position="301"/>
    </location>
</feature>